<proteinExistence type="predicted"/>
<dbReference type="EMBL" id="SDMP01000007">
    <property type="protein sequence ID" value="RYR50184.1"/>
    <property type="molecule type" value="Genomic_DNA"/>
</dbReference>
<feature type="region of interest" description="Disordered" evidence="1">
    <location>
        <begin position="238"/>
        <end position="259"/>
    </location>
</feature>
<evidence type="ECO:0000313" key="3">
    <source>
        <dbReference type="EMBL" id="RYR50184.1"/>
    </source>
</evidence>
<sequence length="511" mass="59382">MGSRSGVVEGTCQWNVRSRDDWIQRNGVGLDQQEALYDMKTEAEEYFGDYESKDDGRNNGIESDEGVGPDDVLQMKFNTSDEARSFYNNYSLLKGLLRRKGGSRQGYQEKKWVEMTNQKREHKIVTRGCLAKMRIKRKDGSGKWYMPQFVDEPNHELTSGKFVDYLRSHRRISDVEIAQMTSIREVGISIPKIYESFTKQVEGFNLVSQNRTFIIRGLQNRDEALYDMKTEAEEYFGDYESKDDGRNNGIESDEGVGPDDVLQMKFNTSDEARSFYNNYSLLKGLLRRKGGSRQGYQEKKWVEMTNQKREHKIVTRGCLAKMRIKRKDGSGKWYMPQFVDEPNHELTSGKFVDYLRSHRRISDVEIAQMTSIREVGISIPKIYESFTKQVEGFNLVSQNRTFIIRGLQNRDVSTAIRYLKGVSRVDNRMFWRYKVRSENNLCDLFWSEGRNVLTFDATYGRNKYNFPVVLLSGVNHHNQTCLWMCNSPVRNTRVLHLASAIVFRMPGMKGP</sequence>
<evidence type="ECO:0000256" key="1">
    <source>
        <dbReference type="SAM" id="MobiDB-lite"/>
    </source>
</evidence>
<name>A0A445CGY4_ARAHY</name>
<dbReference type="PANTHER" id="PTHR47718">
    <property type="entry name" value="OS01G0519700 PROTEIN"/>
    <property type="match status" value="1"/>
</dbReference>
<reference evidence="3 4" key="1">
    <citation type="submission" date="2019-01" db="EMBL/GenBank/DDBJ databases">
        <title>Sequencing of cultivated peanut Arachis hypogaea provides insights into genome evolution and oil improvement.</title>
        <authorList>
            <person name="Chen X."/>
        </authorList>
    </citation>
    <scope>NUCLEOTIDE SEQUENCE [LARGE SCALE GENOMIC DNA]</scope>
    <source>
        <strain evidence="4">cv. Fuhuasheng</strain>
        <tissue evidence="3">Leaves</tissue>
    </source>
</reference>
<protein>
    <recommendedName>
        <fullName evidence="2">FAR1 domain-containing protein</fullName>
    </recommendedName>
</protein>
<dbReference type="Pfam" id="PF03101">
    <property type="entry name" value="FAR1"/>
    <property type="match status" value="2"/>
</dbReference>
<accession>A0A445CGY4</accession>
<gene>
    <name evidence="3" type="ORF">Ahy_A07g036766</name>
</gene>
<feature type="region of interest" description="Disordered" evidence="1">
    <location>
        <begin position="49"/>
        <end position="71"/>
    </location>
</feature>
<comment type="caution">
    <text evidence="3">The sequence shown here is derived from an EMBL/GenBank/DDBJ whole genome shotgun (WGS) entry which is preliminary data.</text>
</comment>
<evidence type="ECO:0000313" key="4">
    <source>
        <dbReference type="Proteomes" id="UP000289738"/>
    </source>
</evidence>
<dbReference type="AlphaFoldDB" id="A0A445CGY4"/>
<feature type="domain" description="FAR1" evidence="2">
    <location>
        <begin position="103"/>
        <end position="158"/>
    </location>
</feature>
<dbReference type="Proteomes" id="UP000289738">
    <property type="component" value="Chromosome A07"/>
</dbReference>
<feature type="domain" description="FAR1" evidence="2">
    <location>
        <begin position="292"/>
        <end position="347"/>
    </location>
</feature>
<keyword evidence="4" id="KW-1185">Reference proteome</keyword>
<dbReference type="InterPro" id="IPR004330">
    <property type="entry name" value="FAR1_DNA_bnd_dom"/>
</dbReference>
<organism evidence="3 4">
    <name type="scientific">Arachis hypogaea</name>
    <name type="common">Peanut</name>
    <dbReference type="NCBI Taxonomy" id="3818"/>
    <lineage>
        <taxon>Eukaryota</taxon>
        <taxon>Viridiplantae</taxon>
        <taxon>Streptophyta</taxon>
        <taxon>Embryophyta</taxon>
        <taxon>Tracheophyta</taxon>
        <taxon>Spermatophyta</taxon>
        <taxon>Magnoliopsida</taxon>
        <taxon>eudicotyledons</taxon>
        <taxon>Gunneridae</taxon>
        <taxon>Pentapetalae</taxon>
        <taxon>rosids</taxon>
        <taxon>fabids</taxon>
        <taxon>Fabales</taxon>
        <taxon>Fabaceae</taxon>
        <taxon>Papilionoideae</taxon>
        <taxon>50 kb inversion clade</taxon>
        <taxon>dalbergioids sensu lato</taxon>
        <taxon>Dalbergieae</taxon>
        <taxon>Pterocarpus clade</taxon>
        <taxon>Arachis</taxon>
    </lineage>
</organism>
<evidence type="ECO:0000259" key="2">
    <source>
        <dbReference type="Pfam" id="PF03101"/>
    </source>
</evidence>